<dbReference type="PATRIC" id="fig|86416.3.peg.3076"/>
<dbReference type="EMBL" id="CP003261">
    <property type="protein sequence ID" value="AGK97907.1"/>
    <property type="molecule type" value="Genomic_DNA"/>
</dbReference>
<organism evidence="1 2">
    <name type="scientific">Clostridium pasteurianum BC1</name>
    <dbReference type="NCBI Taxonomy" id="86416"/>
    <lineage>
        <taxon>Bacteria</taxon>
        <taxon>Bacillati</taxon>
        <taxon>Bacillota</taxon>
        <taxon>Clostridia</taxon>
        <taxon>Eubacteriales</taxon>
        <taxon>Clostridiaceae</taxon>
        <taxon>Clostridium</taxon>
    </lineage>
</organism>
<dbReference type="RefSeq" id="WP_015616196.1">
    <property type="nucleotide sequence ID" value="NC_021182.1"/>
</dbReference>
<accession>R4K440</accession>
<proteinExistence type="predicted"/>
<name>R4K440_CLOPA</name>
<sequence length="235" mass="25014">MKDINKLLIEMDNLTAEQIAIGLNTNDKDELLSLLGSANTQDDSISCNNIVNFESTISIPNKIEATPNAREFVFKSFLNRTTGQPITVPVTPQNCSGTIPITLYPIKIVGFIQYIGIANVIFNNGFNISITDNTTTTPLTATPLSPSSLPPKTSYISLQDSIGVDTVIGYTVSADKYSNPIPSSVLSVSLNPFTVSGQNILFSGHFILPLANGSSSLANDLPTPSPDLPTPSPLA</sequence>
<dbReference type="AlphaFoldDB" id="R4K440"/>
<keyword evidence="2" id="KW-1185">Reference proteome</keyword>
<protein>
    <submittedName>
        <fullName evidence="1">Uncharacterized protein</fullName>
    </submittedName>
</protein>
<reference evidence="1 2" key="1">
    <citation type="submission" date="2012-01" db="EMBL/GenBank/DDBJ databases">
        <title>Complete sequence of chromosome of Clostridium pasteurianum BC1.</title>
        <authorList>
            <consortium name="US DOE Joint Genome Institute"/>
            <person name="Lucas S."/>
            <person name="Han J."/>
            <person name="Lapidus A."/>
            <person name="Cheng J.-F."/>
            <person name="Goodwin L."/>
            <person name="Pitluck S."/>
            <person name="Peters L."/>
            <person name="Mikhailova N."/>
            <person name="Teshima H."/>
            <person name="Detter J.C."/>
            <person name="Han C."/>
            <person name="Tapia R."/>
            <person name="Land M."/>
            <person name="Hauser L."/>
            <person name="Kyrpides N."/>
            <person name="Ivanova N."/>
            <person name="Pagani I."/>
            <person name="Dunn J."/>
            <person name="Taghavi S."/>
            <person name="Francis A."/>
            <person name="van der Lelie D."/>
            <person name="Woyke T."/>
        </authorList>
    </citation>
    <scope>NUCLEOTIDE SEQUENCE [LARGE SCALE GENOMIC DNA]</scope>
    <source>
        <strain evidence="1 2">BC1</strain>
    </source>
</reference>
<dbReference type="OrthoDB" id="3034428at2"/>
<evidence type="ECO:0000313" key="1">
    <source>
        <dbReference type="EMBL" id="AGK97907.1"/>
    </source>
</evidence>
<gene>
    <name evidence="1" type="ORF">Clopa_3085</name>
</gene>
<dbReference type="Proteomes" id="UP000013523">
    <property type="component" value="Chromosome"/>
</dbReference>
<dbReference type="HOGENOM" id="CLU_1213091_0_0_9"/>
<dbReference type="KEGG" id="cpas:Clopa_3085"/>
<evidence type="ECO:0000313" key="2">
    <source>
        <dbReference type="Proteomes" id="UP000013523"/>
    </source>
</evidence>